<dbReference type="PROSITE" id="PS01124">
    <property type="entry name" value="HTH_ARAC_FAMILY_2"/>
    <property type="match status" value="1"/>
</dbReference>
<evidence type="ECO:0000256" key="1">
    <source>
        <dbReference type="ARBA" id="ARBA00023015"/>
    </source>
</evidence>
<sequence length="315" mass="34886">MASAAAPIWFTTDDMPEGERLSQSRRRLSDLFATLDIVPNPGIPFMARAVSCELPDACLTTCFLNCASACRNTEHCLKDGADDIMLLRPVGGPITVEQDGRVLRVEAGDAVLVSTGKTWTWDVSELARLDCLRVPRQAVRGASADLLSTLPRLVSHEVAAFQLLAHYGGALLQGILPVVTSESRRIAASHIQDLLTLLLRSGQDNEATTSRLDSIKDDIRKCLANRELTIDHVARRQRVTARTVQKLFEAEGTTFSEYVLEQRLDRAWAVLRSGDGRKISDIAYEVGFGDLSYFNRVFRRRYLVTPREARSAVQG</sequence>
<accession>A0ABV9Z5U9</accession>
<protein>
    <submittedName>
        <fullName evidence="5">AraC family transcriptional regulator</fullName>
    </submittedName>
</protein>
<dbReference type="InterPro" id="IPR050204">
    <property type="entry name" value="AraC_XylS_family_regulators"/>
</dbReference>
<organism evidence="5 6">
    <name type="scientific">Flaviflagellibacter deserti</name>
    <dbReference type="NCBI Taxonomy" id="2267266"/>
    <lineage>
        <taxon>Bacteria</taxon>
        <taxon>Pseudomonadati</taxon>
        <taxon>Pseudomonadota</taxon>
        <taxon>Alphaproteobacteria</taxon>
        <taxon>Hyphomicrobiales</taxon>
        <taxon>Flaviflagellibacter</taxon>
    </lineage>
</organism>
<dbReference type="PANTHER" id="PTHR46796">
    <property type="entry name" value="HTH-TYPE TRANSCRIPTIONAL ACTIVATOR RHAS-RELATED"/>
    <property type="match status" value="1"/>
</dbReference>
<dbReference type="SMART" id="SM00342">
    <property type="entry name" value="HTH_ARAC"/>
    <property type="match status" value="1"/>
</dbReference>
<comment type="caution">
    <text evidence="5">The sequence shown here is derived from an EMBL/GenBank/DDBJ whole genome shotgun (WGS) entry which is preliminary data.</text>
</comment>
<dbReference type="PANTHER" id="PTHR46796:SF6">
    <property type="entry name" value="ARAC SUBFAMILY"/>
    <property type="match status" value="1"/>
</dbReference>
<keyword evidence="2" id="KW-0238">DNA-binding</keyword>
<evidence type="ECO:0000313" key="6">
    <source>
        <dbReference type="Proteomes" id="UP001595796"/>
    </source>
</evidence>
<dbReference type="InterPro" id="IPR009057">
    <property type="entry name" value="Homeodomain-like_sf"/>
</dbReference>
<keyword evidence="6" id="KW-1185">Reference proteome</keyword>
<dbReference type="EMBL" id="JBHSJF010000006">
    <property type="protein sequence ID" value="MFC5069085.1"/>
    <property type="molecule type" value="Genomic_DNA"/>
</dbReference>
<proteinExistence type="predicted"/>
<feature type="domain" description="HTH araC/xylS-type" evidence="4">
    <location>
        <begin position="213"/>
        <end position="312"/>
    </location>
</feature>
<dbReference type="RefSeq" id="WP_114956707.1">
    <property type="nucleotide sequence ID" value="NZ_JBHSJF010000006.1"/>
</dbReference>
<keyword evidence="3" id="KW-0804">Transcription</keyword>
<dbReference type="Gene3D" id="1.10.10.60">
    <property type="entry name" value="Homeodomain-like"/>
    <property type="match status" value="1"/>
</dbReference>
<dbReference type="PRINTS" id="PR00032">
    <property type="entry name" value="HTHARAC"/>
</dbReference>
<dbReference type="InterPro" id="IPR035418">
    <property type="entry name" value="AraC-bd_2"/>
</dbReference>
<dbReference type="SUPFAM" id="SSF46689">
    <property type="entry name" value="Homeodomain-like"/>
    <property type="match status" value="1"/>
</dbReference>
<evidence type="ECO:0000313" key="5">
    <source>
        <dbReference type="EMBL" id="MFC5069085.1"/>
    </source>
</evidence>
<evidence type="ECO:0000256" key="2">
    <source>
        <dbReference type="ARBA" id="ARBA00023125"/>
    </source>
</evidence>
<evidence type="ECO:0000256" key="3">
    <source>
        <dbReference type="ARBA" id="ARBA00023163"/>
    </source>
</evidence>
<dbReference type="Pfam" id="PF14525">
    <property type="entry name" value="AraC_binding_2"/>
    <property type="match status" value="1"/>
</dbReference>
<gene>
    <name evidence="5" type="ORF">ACFPFW_13795</name>
</gene>
<name>A0ABV9Z5U9_9HYPH</name>
<reference evidence="6" key="1">
    <citation type="journal article" date="2019" name="Int. J. Syst. Evol. Microbiol.">
        <title>The Global Catalogue of Microorganisms (GCM) 10K type strain sequencing project: providing services to taxonomists for standard genome sequencing and annotation.</title>
        <authorList>
            <consortium name="The Broad Institute Genomics Platform"/>
            <consortium name="The Broad Institute Genome Sequencing Center for Infectious Disease"/>
            <person name="Wu L."/>
            <person name="Ma J."/>
        </authorList>
    </citation>
    <scope>NUCLEOTIDE SEQUENCE [LARGE SCALE GENOMIC DNA]</scope>
    <source>
        <strain evidence="6">CGMCC 1.16444</strain>
    </source>
</reference>
<evidence type="ECO:0000259" key="4">
    <source>
        <dbReference type="PROSITE" id="PS01124"/>
    </source>
</evidence>
<dbReference type="Pfam" id="PF12833">
    <property type="entry name" value="HTH_18"/>
    <property type="match status" value="1"/>
</dbReference>
<dbReference type="InterPro" id="IPR020449">
    <property type="entry name" value="Tscrpt_reg_AraC-type_HTH"/>
</dbReference>
<dbReference type="InterPro" id="IPR018060">
    <property type="entry name" value="HTH_AraC"/>
</dbReference>
<keyword evidence="1" id="KW-0805">Transcription regulation</keyword>
<dbReference type="Proteomes" id="UP001595796">
    <property type="component" value="Unassembled WGS sequence"/>
</dbReference>